<evidence type="ECO:0000256" key="10">
    <source>
        <dbReference type="ARBA" id="ARBA00023004"/>
    </source>
</evidence>
<evidence type="ECO:0000259" key="17">
    <source>
        <dbReference type="Pfam" id="PF06155"/>
    </source>
</evidence>
<dbReference type="GO" id="GO:0046872">
    <property type="term" value="F:metal ion binding"/>
    <property type="evidence" value="ECO:0007669"/>
    <property type="project" value="UniProtKB-KW"/>
</dbReference>
<dbReference type="EMBL" id="HBEO01009229">
    <property type="protein sequence ID" value="CAD8476674.1"/>
    <property type="molecule type" value="Transcribed_RNA"/>
</dbReference>
<dbReference type="Pfam" id="PF06155">
    <property type="entry name" value="GBBH-like_N"/>
    <property type="match status" value="1"/>
</dbReference>
<dbReference type="FunFam" id="3.60.130.10:FF:000001">
    <property type="entry name" value="Trimethyllysine dioxygenase, mitochondrial"/>
    <property type="match status" value="1"/>
</dbReference>
<evidence type="ECO:0000256" key="6">
    <source>
        <dbReference type="ARBA" id="ARBA00022723"/>
    </source>
</evidence>
<reference evidence="18" key="1">
    <citation type="submission" date="2021-01" db="EMBL/GenBank/DDBJ databases">
        <authorList>
            <person name="Corre E."/>
            <person name="Pelletier E."/>
            <person name="Niang G."/>
            <person name="Scheremetjew M."/>
            <person name="Finn R."/>
            <person name="Kale V."/>
            <person name="Holt S."/>
            <person name="Cochrane G."/>
            <person name="Meng A."/>
            <person name="Brown T."/>
            <person name="Cohen L."/>
        </authorList>
    </citation>
    <scope>NUCLEOTIDE SEQUENCE</scope>
    <source>
        <strain evidence="18">CCMP325</strain>
    </source>
</reference>
<comment type="similarity">
    <text evidence="4">Belongs to the gamma-BBH/TMLD family.</text>
</comment>
<dbReference type="PANTHER" id="PTHR10696:SF51">
    <property type="entry name" value="TRIMETHYLLYSINE DIOXYGENASE, MITOCHONDRIAL"/>
    <property type="match status" value="1"/>
</dbReference>
<keyword evidence="8" id="KW-0223">Dioxygenase</keyword>
<evidence type="ECO:0000256" key="7">
    <source>
        <dbReference type="ARBA" id="ARBA00022873"/>
    </source>
</evidence>
<evidence type="ECO:0000259" key="16">
    <source>
        <dbReference type="Pfam" id="PF02668"/>
    </source>
</evidence>
<evidence type="ECO:0000313" key="18">
    <source>
        <dbReference type="EMBL" id="CAD8476674.1"/>
    </source>
</evidence>
<evidence type="ECO:0000256" key="3">
    <source>
        <dbReference type="ARBA" id="ARBA00005022"/>
    </source>
</evidence>
<evidence type="ECO:0000256" key="15">
    <source>
        <dbReference type="ARBA" id="ARBA00049334"/>
    </source>
</evidence>
<comment type="cofactor">
    <cofactor evidence="1">
        <name>Fe(2+)</name>
        <dbReference type="ChEBI" id="CHEBI:29033"/>
    </cofactor>
</comment>
<evidence type="ECO:0000256" key="13">
    <source>
        <dbReference type="ARBA" id="ARBA00032283"/>
    </source>
</evidence>
<name>A0A7S0HGZ0_9CRYP</name>
<comment type="cofactor">
    <cofactor evidence="2">
        <name>L-ascorbate</name>
        <dbReference type="ChEBI" id="CHEBI:38290"/>
    </cofactor>
</comment>
<protein>
    <recommendedName>
        <fullName evidence="5">trimethyllysine dioxygenase</fullName>
        <ecNumber evidence="5">1.14.11.8</ecNumber>
    </recommendedName>
    <alternativeName>
        <fullName evidence="12">Epsilon-trimethyllysine 2-oxoglutarate dioxygenase</fullName>
    </alternativeName>
    <alternativeName>
        <fullName evidence="11">TML hydroxylase</fullName>
    </alternativeName>
    <alternativeName>
        <fullName evidence="13">TML-alpha-ketoglutarate dioxygenase</fullName>
    </alternativeName>
</protein>
<evidence type="ECO:0000256" key="12">
    <source>
        <dbReference type="ARBA" id="ARBA00031778"/>
    </source>
</evidence>
<evidence type="ECO:0000256" key="11">
    <source>
        <dbReference type="ARBA" id="ARBA00030363"/>
    </source>
</evidence>
<proteinExistence type="inferred from homology"/>
<gene>
    <name evidence="18" type="ORF">HPHI1048_LOCUS6455</name>
</gene>
<dbReference type="EC" id="1.14.11.8" evidence="5"/>
<feature type="domain" description="TauD/TfdA-like" evidence="16">
    <location>
        <begin position="218"/>
        <end position="466"/>
    </location>
</feature>
<evidence type="ECO:0000256" key="9">
    <source>
        <dbReference type="ARBA" id="ARBA00023002"/>
    </source>
</evidence>
<dbReference type="Gene3D" id="3.60.130.10">
    <property type="entry name" value="Clavaminate synthase-like"/>
    <property type="match status" value="1"/>
</dbReference>
<comment type="pathway">
    <text evidence="3">Amine and polyamine biosynthesis; carnitine biosynthesis.</text>
</comment>
<keyword evidence="10" id="KW-0408">Iron</keyword>
<evidence type="ECO:0000256" key="2">
    <source>
        <dbReference type="ARBA" id="ARBA00001961"/>
    </source>
</evidence>
<dbReference type="GO" id="GO:0050353">
    <property type="term" value="F:trimethyllysine dioxygenase activity"/>
    <property type="evidence" value="ECO:0007669"/>
    <property type="project" value="UniProtKB-EC"/>
</dbReference>
<accession>A0A7S0HGZ0</accession>
<dbReference type="InterPro" id="IPR042098">
    <property type="entry name" value="TauD-like_sf"/>
</dbReference>
<dbReference type="PANTHER" id="PTHR10696">
    <property type="entry name" value="GAMMA-BUTYROBETAINE HYDROXYLASE-RELATED"/>
    <property type="match status" value="1"/>
</dbReference>
<dbReference type="GO" id="GO:0005739">
    <property type="term" value="C:mitochondrion"/>
    <property type="evidence" value="ECO:0007669"/>
    <property type="project" value="TreeGrafter"/>
</dbReference>
<dbReference type="InterPro" id="IPR038492">
    <property type="entry name" value="GBBH-like_N_sf"/>
</dbReference>
<dbReference type="InterPro" id="IPR050411">
    <property type="entry name" value="AlphaKG_dependent_hydroxylases"/>
</dbReference>
<dbReference type="CDD" id="cd00250">
    <property type="entry name" value="CAS_like"/>
    <property type="match status" value="1"/>
</dbReference>
<comment type="function">
    <text evidence="14">Converts trimethyllysine (TML) into hydroxytrimethyllysine (HTML).</text>
</comment>
<evidence type="ECO:0000256" key="14">
    <source>
        <dbReference type="ARBA" id="ARBA00046008"/>
    </source>
</evidence>
<dbReference type="InterPro" id="IPR010376">
    <property type="entry name" value="GBBH-like_N"/>
</dbReference>
<keyword evidence="6" id="KW-0479">Metal-binding</keyword>
<feature type="domain" description="Gamma-butyrobetaine hydroxylase-like N-terminal" evidence="17">
    <location>
        <begin position="105"/>
        <end position="192"/>
    </location>
</feature>
<organism evidence="18">
    <name type="scientific">Hanusia phi</name>
    <dbReference type="NCBI Taxonomy" id="3032"/>
    <lineage>
        <taxon>Eukaryota</taxon>
        <taxon>Cryptophyceae</taxon>
        <taxon>Pyrenomonadales</taxon>
        <taxon>Geminigeraceae</taxon>
        <taxon>Hanusia</taxon>
    </lineage>
</organism>
<comment type="catalytic activity">
    <reaction evidence="15">
        <text>N(6),N(6),N(6)-trimethyl-L-lysine + 2-oxoglutarate + O2 = (3S)-3-hydroxy-N(6),N(6),N(6)-trimethyl-L-lysine + succinate + CO2</text>
        <dbReference type="Rhea" id="RHEA:14181"/>
        <dbReference type="ChEBI" id="CHEBI:15379"/>
        <dbReference type="ChEBI" id="CHEBI:16526"/>
        <dbReference type="ChEBI" id="CHEBI:16810"/>
        <dbReference type="ChEBI" id="CHEBI:30031"/>
        <dbReference type="ChEBI" id="CHEBI:58100"/>
        <dbReference type="ChEBI" id="CHEBI:141499"/>
        <dbReference type="EC" id="1.14.11.8"/>
    </reaction>
</comment>
<dbReference type="FunFam" id="3.30.2020.30:FF:000002">
    <property type="entry name" value="Putative gamma-butyrobetaine dioxygenase"/>
    <property type="match status" value="1"/>
</dbReference>
<evidence type="ECO:0000256" key="1">
    <source>
        <dbReference type="ARBA" id="ARBA00001954"/>
    </source>
</evidence>
<keyword evidence="9" id="KW-0560">Oxidoreductase</keyword>
<dbReference type="Pfam" id="PF02668">
    <property type="entry name" value="TauD"/>
    <property type="match status" value="1"/>
</dbReference>
<evidence type="ECO:0000256" key="4">
    <source>
        <dbReference type="ARBA" id="ARBA00008654"/>
    </source>
</evidence>
<dbReference type="AlphaFoldDB" id="A0A7S0HGZ0"/>
<keyword evidence="7" id="KW-0124">Carnitine biosynthesis</keyword>
<sequence length="494" mass="56836">MFRQATLRNIRDALSRMRYPTVNNVSRIAVSKYEQAMRSQKHSSALAAVDVYKDVTRGFGRQERNKAEYPPLEYSLTDRKGFPLPTVEKRMSYEEDAFVIWNITTDTAERSLEVVWKDGHRSKYHFIWLRDHQYSHGTAASVTNQRTVDTAKIPLDITAESIEVADSGRKVRIAWSRHIDGVKDSEFDTKWLRHNCYTQHNQIKRQLRNRPWLWGKDLNKYISNASVPYEDVMRDDKAVLELLRKVKKFGLAIVSGTPTCKETSQRVVERIGPVRQTIYGGFWETRLLPADDKKNIDSAFSTCALPAHTDGNYWQDPPGIQVFHCLEPDLHGGDTLLVDGFKVAEDMREMDSDSFNFLCETPIPFQHTDKENHLVSYHTVFGKDADGNVIRFSLNTLDRDVMRLPPSQVLRFYKAWQQLCKIVADPSNEAWLKLMPGQLIIIDNKRVLHGRSEISPKSRRVLVGCYLSHEDFASKLAVLEKRHSKATTPEARPA</sequence>
<dbReference type="GO" id="GO:0045329">
    <property type="term" value="P:carnitine biosynthetic process"/>
    <property type="evidence" value="ECO:0007669"/>
    <property type="project" value="UniProtKB-KW"/>
</dbReference>
<evidence type="ECO:0000256" key="5">
    <source>
        <dbReference type="ARBA" id="ARBA00012267"/>
    </source>
</evidence>
<dbReference type="InterPro" id="IPR003819">
    <property type="entry name" value="TauD/TfdA-like"/>
</dbReference>
<evidence type="ECO:0000256" key="8">
    <source>
        <dbReference type="ARBA" id="ARBA00022964"/>
    </source>
</evidence>
<dbReference type="SUPFAM" id="SSF51197">
    <property type="entry name" value="Clavaminate synthase-like"/>
    <property type="match status" value="1"/>
</dbReference>
<dbReference type="Gene3D" id="3.30.2020.30">
    <property type="match status" value="1"/>
</dbReference>